<evidence type="ECO:0000256" key="5">
    <source>
        <dbReference type="SAM" id="Phobius"/>
    </source>
</evidence>
<comment type="subcellular location">
    <subcellularLocation>
        <location evidence="1">Membrane</location>
        <topology evidence="1">Multi-pass membrane protein</topology>
    </subcellularLocation>
</comment>
<name>A0A7W3N3W5_9ACTN</name>
<evidence type="ECO:0000256" key="4">
    <source>
        <dbReference type="ARBA" id="ARBA00023136"/>
    </source>
</evidence>
<dbReference type="RefSeq" id="WP_182707747.1">
    <property type="nucleotide sequence ID" value="NZ_JACJII010000001.1"/>
</dbReference>
<dbReference type="Pfam" id="PF09685">
    <property type="entry name" value="MamF_MmsF"/>
    <property type="match status" value="1"/>
</dbReference>
<evidence type="ECO:0000256" key="1">
    <source>
        <dbReference type="ARBA" id="ARBA00004141"/>
    </source>
</evidence>
<reference evidence="6 7" key="1">
    <citation type="submission" date="2020-08" db="EMBL/GenBank/DDBJ databases">
        <title>Sequencing the genomes of 1000 actinobacteria strains.</title>
        <authorList>
            <person name="Klenk H.-P."/>
        </authorList>
    </citation>
    <scope>NUCLEOTIDE SEQUENCE [LARGE SCALE GENOMIC DNA]</scope>
    <source>
        <strain evidence="6 7">DSM 45823</strain>
    </source>
</reference>
<sequence>MTHPPTPPPGYQYQYGHGPYDHLYGPGPYDKQPAYGPPGVPPGGAAGDDTSWAVMCYVGTLAVGIIAPLIVYFAKRNTSAFTRFHAAQTLNYLITSLIQTLAPAVVAIPLAILTDSPAWLILLAPMVVFHVFAQWVVLIMGAVKAGKGEYWRIPVWLCFPMIR</sequence>
<dbReference type="EMBL" id="JACJII010000001">
    <property type="protein sequence ID" value="MBA9007047.1"/>
    <property type="molecule type" value="Genomic_DNA"/>
</dbReference>
<keyword evidence="4 5" id="KW-0472">Membrane</keyword>
<keyword evidence="3 5" id="KW-1133">Transmembrane helix</keyword>
<evidence type="ECO:0000256" key="3">
    <source>
        <dbReference type="ARBA" id="ARBA00022989"/>
    </source>
</evidence>
<dbReference type="InterPro" id="IPR019109">
    <property type="entry name" value="MamF_MmsF"/>
</dbReference>
<feature type="transmembrane region" description="Helical" evidence="5">
    <location>
        <begin position="118"/>
        <end position="143"/>
    </location>
</feature>
<evidence type="ECO:0000313" key="7">
    <source>
        <dbReference type="Proteomes" id="UP000539313"/>
    </source>
</evidence>
<dbReference type="Proteomes" id="UP000539313">
    <property type="component" value="Unassembled WGS sequence"/>
</dbReference>
<evidence type="ECO:0000256" key="2">
    <source>
        <dbReference type="ARBA" id="ARBA00022692"/>
    </source>
</evidence>
<accession>A0A7W3N3W5</accession>
<evidence type="ECO:0000313" key="6">
    <source>
        <dbReference type="EMBL" id="MBA9007047.1"/>
    </source>
</evidence>
<protein>
    <submittedName>
        <fullName evidence="6">Putative Tic20 family protein</fullName>
    </submittedName>
</protein>
<organism evidence="6 7">
    <name type="scientific">Thermomonospora cellulosilytica</name>
    <dbReference type="NCBI Taxonomy" id="1411118"/>
    <lineage>
        <taxon>Bacteria</taxon>
        <taxon>Bacillati</taxon>
        <taxon>Actinomycetota</taxon>
        <taxon>Actinomycetes</taxon>
        <taxon>Streptosporangiales</taxon>
        <taxon>Thermomonosporaceae</taxon>
        <taxon>Thermomonospora</taxon>
    </lineage>
</organism>
<proteinExistence type="predicted"/>
<feature type="transmembrane region" description="Helical" evidence="5">
    <location>
        <begin position="90"/>
        <end position="112"/>
    </location>
</feature>
<feature type="transmembrane region" description="Helical" evidence="5">
    <location>
        <begin position="52"/>
        <end position="74"/>
    </location>
</feature>
<keyword evidence="2 5" id="KW-0812">Transmembrane</keyword>
<gene>
    <name evidence="6" type="ORF">HNR21_005929</name>
</gene>
<comment type="caution">
    <text evidence="6">The sequence shown here is derived from an EMBL/GenBank/DDBJ whole genome shotgun (WGS) entry which is preliminary data.</text>
</comment>
<dbReference type="AlphaFoldDB" id="A0A7W3N3W5"/>
<keyword evidence="7" id="KW-1185">Reference proteome</keyword>